<evidence type="ECO:0000313" key="3">
    <source>
        <dbReference type="Proteomes" id="UP001207654"/>
    </source>
</evidence>
<accession>A0ABT4AB49</accession>
<dbReference type="RefSeq" id="WP_267537662.1">
    <property type="nucleotide sequence ID" value="NZ_JAPNKA010000001.1"/>
</dbReference>
<proteinExistence type="predicted"/>
<name>A0ABT4AB49_9BACT</name>
<feature type="region of interest" description="Disordered" evidence="1">
    <location>
        <begin position="297"/>
        <end position="326"/>
    </location>
</feature>
<protein>
    <submittedName>
        <fullName evidence="2">AHH domain-containing protein</fullName>
    </submittedName>
</protein>
<keyword evidence="3" id="KW-1185">Reference proteome</keyword>
<dbReference type="Proteomes" id="UP001207654">
    <property type="component" value="Unassembled WGS sequence"/>
</dbReference>
<evidence type="ECO:0000256" key="1">
    <source>
        <dbReference type="SAM" id="MobiDB-lite"/>
    </source>
</evidence>
<comment type="caution">
    <text evidence="2">The sequence shown here is derived from an EMBL/GenBank/DDBJ whole genome shotgun (WGS) entry which is preliminary data.</text>
</comment>
<evidence type="ECO:0000313" key="2">
    <source>
        <dbReference type="EMBL" id="MCY1078903.1"/>
    </source>
</evidence>
<feature type="compositionally biased region" description="Basic residues" evidence="1">
    <location>
        <begin position="18"/>
        <end position="28"/>
    </location>
</feature>
<feature type="region of interest" description="Disordered" evidence="1">
    <location>
        <begin position="1"/>
        <end position="28"/>
    </location>
</feature>
<dbReference type="Pfam" id="PF14412">
    <property type="entry name" value="AHH"/>
    <property type="match status" value="1"/>
</dbReference>
<gene>
    <name evidence="2" type="ORF">OV287_31030</name>
</gene>
<dbReference type="EMBL" id="JAPNKA010000001">
    <property type="protein sequence ID" value="MCY1078903.1"/>
    <property type="molecule type" value="Genomic_DNA"/>
</dbReference>
<sequence>MSEEQPGNEASSEEGGTKKQKKNKKKTAAHVYSVEELKLHKSIKKSYEGGACLAEHAPECQGYQQNSCNYRWQGTKVTLAQHKDVFHDRSDALVPRGRQGEQVQTSAYPTKSDPNKFYPGHYATHLSLPAYEGDWHIDGPKRPGGAPLLKAAGRKLISNGKNFTADTWPYWNNAHHLVPKGMFGTTIAESKYAEVIRRALLEAEYNIHHQENMLLMPQDEEVALLLHLPRHLRLTGDGKLDHPKYNNLVKERLTSTIQDFEKACQPPEGVKHDEFKVSLSKTKLEDISADCRRTIIEGGPSMPGEPLDNIRSLRKKDTSQTPGMNV</sequence>
<reference evidence="2 3" key="1">
    <citation type="submission" date="2022-11" db="EMBL/GenBank/DDBJ databases">
        <title>Minimal conservation of predation-associated metabolite biosynthetic gene clusters underscores biosynthetic potential of Myxococcota including descriptions for ten novel species: Archangium lansinium sp. nov., Myxococcus landrumus sp. nov., Nannocystis bai.</title>
        <authorList>
            <person name="Ahearne A."/>
            <person name="Stevens C."/>
            <person name="Phillips K."/>
        </authorList>
    </citation>
    <scope>NUCLEOTIDE SEQUENCE [LARGE SCALE GENOMIC DNA]</scope>
    <source>
        <strain evidence="2 3">MIWBW</strain>
    </source>
</reference>
<organism evidence="2 3">
    <name type="scientific">Archangium lansingense</name>
    <dbReference type="NCBI Taxonomy" id="2995310"/>
    <lineage>
        <taxon>Bacteria</taxon>
        <taxon>Pseudomonadati</taxon>
        <taxon>Myxococcota</taxon>
        <taxon>Myxococcia</taxon>
        <taxon>Myxococcales</taxon>
        <taxon>Cystobacterineae</taxon>
        <taxon>Archangiaceae</taxon>
        <taxon>Archangium</taxon>
    </lineage>
</organism>
<dbReference type="InterPro" id="IPR032871">
    <property type="entry name" value="AHH_dom_containing"/>
</dbReference>